<dbReference type="OrthoDB" id="5975505at2759"/>
<dbReference type="Gene3D" id="1.20.1070.10">
    <property type="entry name" value="Rhodopsin 7-helix transmembrane proteins"/>
    <property type="match status" value="1"/>
</dbReference>
<dbReference type="STRING" id="407821.A0A087TE91"/>
<dbReference type="GO" id="GO:0032870">
    <property type="term" value="P:cellular response to hormone stimulus"/>
    <property type="evidence" value="ECO:0007669"/>
    <property type="project" value="TreeGrafter"/>
</dbReference>
<dbReference type="AlphaFoldDB" id="A0A087TE91"/>
<organism evidence="4 5">
    <name type="scientific">Stegodyphus mimosarum</name>
    <name type="common">African social velvet spider</name>
    <dbReference type="NCBI Taxonomy" id="407821"/>
    <lineage>
        <taxon>Eukaryota</taxon>
        <taxon>Metazoa</taxon>
        <taxon>Ecdysozoa</taxon>
        <taxon>Arthropoda</taxon>
        <taxon>Chelicerata</taxon>
        <taxon>Arachnida</taxon>
        <taxon>Araneae</taxon>
        <taxon>Araneomorphae</taxon>
        <taxon>Entelegynae</taxon>
        <taxon>Eresoidea</taxon>
        <taxon>Eresidae</taxon>
        <taxon>Stegodyphus</taxon>
    </lineage>
</organism>
<evidence type="ECO:0000313" key="5">
    <source>
        <dbReference type="Proteomes" id="UP000054359"/>
    </source>
</evidence>
<dbReference type="Proteomes" id="UP000054359">
    <property type="component" value="Unassembled WGS sequence"/>
</dbReference>
<proteinExistence type="predicted"/>
<sequence length="98" mass="10876">MIKLGGPVEADSQKEKTIMIVAPIAQWLGASNSCINPVLYTFFNKKFRKGFLAIIKSRSCCGTLRYETAAKGTRSTVLRSTFKSRCDTQCEYVTTAKV</sequence>
<dbReference type="SUPFAM" id="SSF81321">
    <property type="entry name" value="Family A G protein-coupled receptor-like"/>
    <property type="match status" value="1"/>
</dbReference>
<evidence type="ECO:0000256" key="1">
    <source>
        <dbReference type="ARBA" id="ARBA00004651"/>
    </source>
</evidence>
<dbReference type="PANTHER" id="PTHR24241:SF76">
    <property type="entry name" value="NEUROPEPTIDE SIFAMIDE RECEPTOR"/>
    <property type="match status" value="1"/>
</dbReference>
<name>A0A087TE91_STEMI</name>
<keyword evidence="2" id="KW-0472">Membrane</keyword>
<dbReference type="PANTHER" id="PTHR24241">
    <property type="entry name" value="NEUROPEPTIDE RECEPTOR-RELATED G-PROTEIN COUPLED RECEPTOR"/>
    <property type="match status" value="1"/>
</dbReference>
<reference evidence="4 5" key="1">
    <citation type="submission" date="2013-11" db="EMBL/GenBank/DDBJ databases">
        <title>Genome sequencing of Stegodyphus mimosarum.</title>
        <authorList>
            <person name="Bechsgaard J."/>
        </authorList>
    </citation>
    <scope>NUCLEOTIDE SEQUENCE [LARGE SCALE GENOMIC DNA]</scope>
</reference>
<dbReference type="GO" id="GO:0042277">
    <property type="term" value="F:peptide binding"/>
    <property type="evidence" value="ECO:0007669"/>
    <property type="project" value="TreeGrafter"/>
</dbReference>
<dbReference type="EMBL" id="KK114827">
    <property type="protein sequence ID" value="KFM63430.1"/>
    <property type="molecule type" value="Genomic_DNA"/>
</dbReference>
<evidence type="ECO:0000256" key="3">
    <source>
        <dbReference type="ARBA" id="ARBA00023170"/>
    </source>
</evidence>
<protein>
    <submittedName>
        <fullName evidence="4">5-hydroxytryptamine receptor 1A</fullName>
    </submittedName>
</protein>
<dbReference type="GO" id="GO:0005886">
    <property type="term" value="C:plasma membrane"/>
    <property type="evidence" value="ECO:0007669"/>
    <property type="project" value="UniProtKB-SubCell"/>
</dbReference>
<accession>A0A087TE91</accession>
<keyword evidence="5" id="KW-1185">Reference proteome</keyword>
<comment type="subcellular location">
    <subcellularLocation>
        <location evidence="1">Cell membrane</location>
        <topology evidence="1">Multi-pass membrane protein</topology>
    </subcellularLocation>
</comment>
<gene>
    <name evidence="4" type="ORF">X975_23791</name>
</gene>
<evidence type="ECO:0000313" key="4">
    <source>
        <dbReference type="EMBL" id="KFM63430.1"/>
    </source>
</evidence>
<feature type="non-terminal residue" evidence="4">
    <location>
        <position position="98"/>
    </location>
</feature>
<keyword evidence="2" id="KW-1003">Cell membrane</keyword>
<keyword evidence="3 4" id="KW-0675">Receptor</keyword>
<dbReference type="GO" id="GO:0004930">
    <property type="term" value="F:G protein-coupled receptor activity"/>
    <property type="evidence" value="ECO:0007669"/>
    <property type="project" value="TreeGrafter"/>
</dbReference>
<evidence type="ECO:0000256" key="2">
    <source>
        <dbReference type="ARBA" id="ARBA00022475"/>
    </source>
</evidence>